<dbReference type="AlphaFoldDB" id="F7VFF9"/>
<protein>
    <submittedName>
        <fullName evidence="1">Uncharacterized protein</fullName>
    </submittedName>
</protein>
<gene>
    <name evidence="1" type="ORF">ATPR_2108</name>
</gene>
<dbReference type="Proteomes" id="UP000004319">
    <property type="component" value="Unassembled WGS sequence"/>
</dbReference>
<dbReference type="EMBL" id="BABS01000068">
    <property type="protein sequence ID" value="GAA09104.1"/>
    <property type="molecule type" value="Genomic_DNA"/>
</dbReference>
<evidence type="ECO:0000313" key="1">
    <source>
        <dbReference type="EMBL" id="GAA09104.1"/>
    </source>
</evidence>
<reference evidence="1 2" key="1">
    <citation type="journal article" date="2011" name="Biochem. Biophys. Res. Commun.">
        <title>Increased number of Arginine-based salt bridges contributes to the thermotolerance of thermotolerant acetic acid bacteria, Acetobacter tropicalis SKU1100.</title>
        <authorList>
            <person name="Matsutani M."/>
            <person name="Hirakawa H."/>
            <person name="Nishikura M."/>
            <person name="Soemphol W."/>
            <person name="Ali I.A.I."/>
            <person name="Yakushi T."/>
            <person name="Matsushita K."/>
        </authorList>
    </citation>
    <scope>NUCLEOTIDE SEQUENCE [LARGE SCALE GENOMIC DNA]</scope>
    <source>
        <strain evidence="1 2">NBRC 101654</strain>
    </source>
</reference>
<sequence>MYVIKQRQKPNPCRRFNGVAGLDAAKQVWSVQRGLVGLPKRK</sequence>
<accession>F7VFF9</accession>
<comment type="caution">
    <text evidence="1">The sequence shown here is derived from an EMBL/GenBank/DDBJ whole genome shotgun (WGS) entry which is preliminary data.</text>
</comment>
<organism evidence="1 2">
    <name type="scientific">Acetobacter tropicalis NBRC 101654</name>
    <dbReference type="NCBI Taxonomy" id="749388"/>
    <lineage>
        <taxon>Bacteria</taxon>
        <taxon>Pseudomonadati</taxon>
        <taxon>Pseudomonadota</taxon>
        <taxon>Alphaproteobacteria</taxon>
        <taxon>Acetobacterales</taxon>
        <taxon>Acetobacteraceae</taxon>
        <taxon>Acetobacter</taxon>
    </lineage>
</organism>
<evidence type="ECO:0000313" key="2">
    <source>
        <dbReference type="Proteomes" id="UP000004319"/>
    </source>
</evidence>
<name>F7VFF9_9PROT</name>
<proteinExistence type="predicted"/>